<dbReference type="RefSeq" id="WP_199385549.1">
    <property type="nucleotide sequence ID" value="NZ_JAEMHM010000016.1"/>
</dbReference>
<keyword evidence="5" id="KW-0997">Cell inner membrane</keyword>
<keyword evidence="6" id="KW-0812">Transmembrane</keyword>
<evidence type="ECO:0000256" key="7">
    <source>
        <dbReference type="ARBA" id="ARBA00022927"/>
    </source>
</evidence>
<evidence type="ECO:0000256" key="6">
    <source>
        <dbReference type="ARBA" id="ARBA00022692"/>
    </source>
</evidence>
<dbReference type="Pfam" id="PF03934">
    <property type="entry name" value="T2SSK"/>
    <property type="match status" value="1"/>
</dbReference>
<keyword evidence="8" id="KW-1133">Transmembrane helix</keyword>
<comment type="caution">
    <text evidence="12">The sequence shown here is derived from an EMBL/GenBank/DDBJ whole genome shotgun (WGS) entry which is preliminary data.</text>
</comment>
<keyword evidence="7" id="KW-0653">Protein transport</keyword>
<evidence type="ECO:0000256" key="4">
    <source>
        <dbReference type="ARBA" id="ARBA00022475"/>
    </source>
</evidence>
<evidence type="ECO:0000256" key="9">
    <source>
        <dbReference type="ARBA" id="ARBA00023136"/>
    </source>
</evidence>
<keyword evidence="4" id="KW-1003">Cell membrane</keyword>
<evidence type="ECO:0000313" key="13">
    <source>
        <dbReference type="Proteomes" id="UP000636888"/>
    </source>
</evidence>
<proteinExistence type="inferred from homology"/>
<comment type="similarity">
    <text evidence="2">Belongs to the GSP K family.</text>
</comment>
<organism evidence="12 13">
    <name type="scientific">Geomesophilobacter sediminis</name>
    <dbReference type="NCBI Taxonomy" id="2798584"/>
    <lineage>
        <taxon>Bacteria</taxon>
        <taxon>Pseudomonadati</taxon>
        <taxon>Thermodesulfobacteriota</taxon>
        <taxon>Desulfuromonadia</taxon>
        <taxon>Geobacterales</taxon>
        <taxon>Geobacteraceae</taxon>
        <taxon>Geomesophilobacter</taxon>
    </lineage>
</organism>
<dbReference type="PIRSF" id="PIRSF002786">
    <property type="entry name" value="XcpX"/>
    <property type="match status" value="1"/>
</dbReference>
<dbReference type="NCBIfam" id="NF037980">
    <property type="entry name" value="T2SS_GspK"/>
    <property type="match status" value="1"/>
</dbReference>
<dbReference type="GO" id="GO:0005886">
    <property type="term" value="C:plasma membrane"/>
    <property type="evidence" value="ECO:0007669"/>
    <property type="project" value="UniProtKB-SubCell"/>
</dbReference>
<dbReference type="GO" id="GO:0009306">
    <property type="term" value="P:protein secretion"/>
    <property type="evidence" value="ECO:0007669"/>
    <property type="project" value="InterPro"/>
</dbReference>
<evidence type="ECO:0000256" key="5">
    <source>
        <dbReference type="ARBA" id="ARBA00022519"/>
    </source>
</evidence>
<dbReference type="InterPro" id="IPR038072">
    <property type="entry name" value="GspK_central_sf"/>
</dbReference>
<dbReference type="InterPro" id="IPR049179">
    <property type="entry name" value="T2SSK_SAM-like_2nd"/>
</dbReference>
<protein>
    <submittedName>
        <fullName evidence="12">Type II secretion system minor pseudopilin GspK</fullName>
    </submittedName>
</protein>
<sequence>MRGERGFALVITLIVTALLVALMVEFVNETYVGTVHSHNFVASQQAGLLSESGASLGRKLLEFELGFAHPGYSSLQDMWAKPLEREDETGKLTVTIEEESGKLNLNTIGLPKGPDTTNFPMAQELFRQLKLAPELLDAVVDWIGDPTVAPQPNGAKSPYYNTLKPPYDAKGDKLDSVEELGLVKGFTPEIVAKLKPYVTVFGGGQAETSTKINVNTAPREVLAALDPKMTDDYVSRILEWRKTKPIKNLNEVPGLDAVSAAVSLKVGYQGCVYRIRSQATVGESVGVTEAVVRVSGSSSDILYWRQY</sequence>
<evidence type="ECO:0000256" key="2">
    <source>
        <dbReference type="ARBA" id="ARBA00007246"/>
    </source>
</evidence>
<dbReference type="EMBL" id="JAEMHM010000016">
    <property type="protein sequence ID" value="MBJ6726634.1"/>
    <property type="molecule type" value="Genomic_DNA"/>
</dbReference>
<dbReference type="Gene3D" id="1.10.40.60">
    <property type="entry name" value="EpsJ-like"/>
    <property type="match status" value="2"/>
</dbReference>
<evidence type="ECO:0000259" key="11">
    <source>
        <dbReference type="Pfam" id="PF21687"/>
    </source>
</evidence>
<dbReference type="Gene3D" id="3.30.1300.30">
    <property type="entry name" value="GSPII I/J protein-like"/>
    <property type="match status" value="1"/>
</dbReference>
<keyword evidence="9" id="KW-0472">Membrane</keyword>
<dbReference type="Pfam" id="PF21687">
    <property type="entry name" value="T2SSK_1st"/>
    <property type="match status" value="1"/>
</dbReference>
<comment type="subcellular location">
    <subcellularLocation>
        <location evidence="1">Cell inner membrane</location>
    </subcellularLocation>
</comment>
<evidence type="ECO:0000259" key="10">
    <source>
        <dbReference type="Pfam" id="PF03934"/>
    </source>
</evidence>
<evidence type="ECO:0000256" key="1">
    <source>
        <dbReference type="ARBA" id="ARBA00004533"/>
    </source>
</evidence>
<dbReference type="InterPro" id="IPR049031">
    <property type="entry name" value="T2SSK_SAM-like_1st"/>
</dbReference>
<name>A0A8J7M112_9BACT</name>
<evidence type="ECO:0000256" key="3">
    <source>
        <dbReference type="ARBA" id="ARBA00022448"/>
    </source>
</evidence>
<feature type="domain" description="T2SS protein K first SAM-like" evidence="11">
    <location>
        <begin position="101"/>
        <end position="201"/>
    </location>
</feature>
<dbReference type="PANTHER" id="PTHR38831">
    <property type="entry name" value="TYPE II SECRETION SYSTEM PROTEIN K"/>
    <property type="match status" value="1"/>
</dbReference>
<gene>
    <name evidence="12" type="primary">gspK</name>
    <name evidence="12" type="ORF">JFN93_18125</name>
</gene>
<evidence type="ECO:0000256" key="8">
    <source>
        <dbReference type="ARBA" id="ARBA00022989"/>
    </source>
</evidence>
<keyword evidence="3" id="KW-0813">Transport</keyword>
<reference evidence="12" key="1">
    <citation type="submission" date="2020-12" db="EMBL/GenBank/DDBJ databases">
        <title>Geomonas sp. Red875, isolated from river sediment.</title>
        <authorList>
            <person name="Xu Z."/>
            <person name="Zhang Z."/>
            <person name="Masuda Y."/>
            <person name="Itoh H."/>
            <person name="Senoo K."/>
        </authorList>
    </citation>
    <scope>NUCLEOTIDE SEQUENCE</scope>
    <source>
        <strain evidence="12">Red875</strain>
    </source>
</reference>
<dbReference type="Proteomes" id="UP000636888">
    <property type="component" value="Unassembled WGS sequence"/>
</dbReference>
<dbReference type="PANTHER" id="PTHR38831:SF2">
    <property type="entry name" value="TYPE II SECRETION SYSTEM PROTEIN K"/>
    <property type="match status" value="1"/>
</dbReference>
<dbReference type="AlphaFoldDB" id="A0A8J7M112"/>
<accession>A0A8J7M112</accession>
<dbReference type="InterPro" id="IPR005628">
    <property type="entry name" value="GspK"/>
</dbReference>
<evidence type="ECO:0000313" key="12">
    <source>
        <dbReference type="EMBL" id="MBJ6726634.1"/>
    </source>
</evidence>
<keyword evidence="13" id="KW-1185">Reference proteome</keyword>
<dbReference type="SUPFAM" id="SSF158544">
    <property type="entry name" value="GspK insert domain-like"/>
    <property type="match status" value="1"/>
</dbReference>
<feature type="domain" description="T2SS protein K second SAM-like" evidence="10">
    <location>
        <begin position="212"/>
        <end position="260"/>
    </location>
</feature>